<proteinExistence type="predicted"/>
<keyword evidence="2" id="KW-1185">Reference proteome</keyword>
<dbReference type="Proteomes" id="UP001163321">
    <property type="component" value="Chromosome 3"/>
</dbReference>
<evidence type="ECO:0000313" key="2">
    <source>
        <dbReference type="Proteomes" id="UP001163321"/>
    </source>
</evidence>
<evidence type="ECO:0000313" key="1">
    <source>
        <dbReference type="EMBL" id="KAI9915359.1"/>
    </source>
</evidence>
<reference evidence="1 2" key="1">
    <citation type="journal article" date="2022" name="bioRxiv">
        <title>The genome of the oomycete Peronosclerospora sorghi, a cosmopolitan pathogen of maize and sorghum, is inflated with dispersed pseudogenes.</title>
        <authorList>
            <person name="Fletcher K."/>
            <person name="Martin F."/>
            <person name="Isakeit T."/>
            <person name="Cavanaugh K."/>
            <person name="Magill C."/>
            <person name="Michelmore R."/>
        </authorList>
    </citation>
    <scope>NUCLEOTIDE SEQUENCE [LARGE SCALE GENOMIC DNA]</scope>
    <source>
        <strain evidence="1">P6</strain>
    </source>
</reference>
<accession>A0ACC0W9D7</accession>
<protein>
    <submittedName>
        <fullName evidence="1">Uncharacterized protein</fullName>
    </submittedName>
</protein>
<name>A0ACC0W9D7_9STRA</name>
<organism evidence="1 2">
    <name type="scientific">Peronosclerospora sorghi</name>
    <dbReference type="NCBI Taxonomy" id="230839"/>
    <lineage>
        <taxon>Eukaryota</taxon>
        <taxon>Sar</taxon>
        <taxon>Stramenopiles</taxon>
        <taxon>Oomycota</taxon>
        <taxon>Peronosporomycetes</taxon>
        <taxon>Peronosporales</taxon>
        <taxon>Peronosporaceae</taxon>
        <taxon>Peronosclerospora</taxon>
    </lineage>
</organism>
<dbReference type="EMBL" id="CM047582">
    <property type="protein sequence ID" value="KAI9915359.1"/>
    <property type="molecule type" value="Genomic_DNA"/>
</dbReference>
<sequence length="333" mass="37340">MPPPRSFMSFTVRCFETPLTVDQVHISLSSRFNGRPHPDARIEATKQQIWAHRQQQSPTLFNATKFRLEECTVTGTKCDPRASVTMRWGLTDYATYVATCCSSLTPRLLRDGERLHDNPWAFCSRKVGVAAALETTDGYVALLQRSTRVGAYPNLCDTPGGHPEPHKLLLTTESLDSLEDNNEHTRKQLEFAARREFFESITNEVHEEVNVAPALQHPPTLLGIVFQTDACTPSFAFHIRTKCTAHELEAFYRAGPADEFESTALQLVTVESLLAHGATAVYEKNVMEEKIQGVGVLLLLKVCALYACRDKLELTPSAKGTLDLWKRHTLRAR</sequence>
<comment type="caution">
    <text evidence="1">The sequence shown here is derived from an EMBL/GenBank/DDBJ whole genome shotgun (WGS) entry which is preliminary data.</text>
</comment>
<gene>
    <name evidence="1" type="ORF">PsorP6_007360</name>
</gene>